<sequence length="380" mass="42933">MDNTVDGTCKAAEPEDLEPLFILEEGDDIDSIMCNIKKDKCQETVMVTEEGNDDSIKENTQPTEEQEETNVCESEDRTVKQSEMHEEENGSDTDERIQKETEIKDTEADIDVNRENDTEAGTEENVPDVAEAVGEGTSHTMVPPEELEVAEGRKTEVTQNTEVVLRHKTQPNADMSAKSKDFLSPEDAQKKINRLSSDFPDALYEFLYKVQEGRRLNDQRCSFRLEQRRRCYSEPSTPRHSSTKVMFSSMTSLQREEFFELVATSQGRRLDDQRAEAQSIQPVPPPPPAQPQALPPEQPKPSDRKLSVKASVLKKAAPTPPPKEDLYNMILTSQAQGRLEEQRSRAPGPMDDEDFFSLLLKVQGGRMDEQRTELPLTAKD</sequence>
<feature type="compositionally biased region" description="Pro residues" evidence="1">
    <location>
        <begin position="282"/>
        <end position="299"/>
    </location>
</feature>
<gene>
    <name evidence="2" type="ORF">ACEWY4_019940</name>
</gene>
<dbReference type="PANTHER" id="PTHR47617:SF1">
    <property type="entry name" value="G-PROTEIN-SIGNALING MODULATOR 3"/>
    <property type="match status" value="1"/>
</dbReference>
<dbReference type="SMART" id="SM00390">
    <property type="entry name" value="GoLoco"/>
    <property type="match status" value="4"/>
</dbReference>
<dbReference type="InterPro" id="IPR003109">
    <property type="entry name" value="GoLoco_motif"/>
</dbReference>
<dbReference type="PROSITE" id="PS50877">
    <property type="entry name" value="GOLOCO"/>
    <property type="match status" value="4"/>
</dbReference>
<feature type="region of interest" description="Disordered" evidence="1">
    <location>
        <begin position="49"/>
        <end position="185"/>
    </location>
</feature>
<dbReference type="Gene3D" id="1.25.40.10">
    <property type="entry name" value="Tetratricopeptide repeat domain"/>
    <property type="match status" value="2"/>
</dbReference>
<evidence type="ECO:0000256" key="1">
    <source>
        <dbReference type="SAM" id="MobiDB-lite"/>
    </source>
</evidence>
<feature type="region of interest" description="Disordered" evidence="1">
    <location>
        <begin position="266"/>
        <end position="325"/>
    </location>
</feature>
<dbReference type="PANTHER" id="PTHR47617">
    <property type="entry name" value="G-PROTEIN SIGNALING MODULATOR 3"/>
    <property type="match status" value="1"/>
</dbReference>
<organism evidence="2 3">
    <name type="scientific">Coilia grayii</name>
    <name type="common">Gray's grenadier anchovy</name>
    <dbReference type="NCBI Taxonomy" id="363190"/>
    <lineage>
        <taxon>Eukaryota</taxon>
        <taxon>Metazoa</taxon>
        <taxon>Chordata</taxon>
        <taxon>Craniata</taxon>
        <taxon>Vertebrata</taxon>
        <taxon>Euteleostomi</taxon>
        <taxon>Actinopterygii</taxon>
        <taxon>Neopterygii</taxon>
        <taxon>Teleostei</taxon>
        <taxon>Clupei</taxon>
        <taxon>Clupeiformes</taxon>
        <taxon>Clupeoidei</taxon>
        <taxon>Engraulidae</taxon>
        <taxon>Coilinae</taxon>
        <taxon>Coilia</taxon>
    </lineage>
</organism>
<dbReference type="EMBL" id="JBHFQA010000017">
    <property type="protein sequence ID" value="KAL2084422.1"/>
    <property type="molecule type" value="Genomic_DNA"/>
</dbReference>
<evidence type="ECO:0000313" key="2">
    <source>
        <dbReference type="EMBL" id="KAL2084422.1"/>
    </source>
</evidence>
<proteinExistence type="predicted"/>
<dbReference type="InterPro" id="IPR011990">
    <property type="entry name" value="TPR-like_helical_dom_sf"/>
</dbReference>
<keyword evidence="3" id="KW-1185">Reference proteome</keyword>
<dbReference type="Pfam" id="PF02188">
    <property type="entry name" value="GoLoco"/>
    <property type="match status" value="2"/>
</dbReference>
<feature type="compositionally biased region" description="Basic and acidic residues" evidence="1">
    <location>
        <begin position="74"/>
        <end position="117"/>
    </location>
</feature>
<protein>
    <submittedName>
        <fullName evidence="2">Uncharacterized protein</fullName>
    </submittedName>
</protein>
<name>A0ABD1JB90_9TELE</name>
<dbReference type="AlphaFoldDB" id="A0ABD1JB90"/>
<evidence type="ECO:0000313" key="3">
    <source>
        <dbReference type="Proteomes" id="UP001591681"/>
    </source>
</evidence>
<dbReference type="Proteomes" id="UP001591681">
    <property type="component" value="Unassembled WGS sequence"/>
</dbReference>
<accession>A0ABD1JB90</accession>
<dbReference type="InterPro" id="IPR042888">
    <property type="entry name" value="GPSM3"/>
</dbReference>
<comment type="caution">
    <text evidence="2">The sequence shown here is derived from an EMBL/GenBank/DDBJ whole genome shotgun (WGS) entry which is preliminary data.</text>
</comment>
<reference evidence="2 3" key="1">
    <citation type="submission" date="2024-09" db="EMBL/GenBank/DDBJ databases">
        <title>A chromosome-level genome assembly of Gray's grenadier anchovy, Coilia grayii.</title>
        <authorList>
            <person name="Fu Z."/>
        </authorList>
    </citation>
    <scope>NUCLEOTIDE SEQUENCE [LARGE SCALE GENOMIC DNA]</scope>
    <source>
        <strain evidence="2">G4</strain>
        <tissue evidence="2">Muscle</tissue>
    </source>
</reference>